<accession>A0AAU9WHL8</accession>
<dbReference type="Proteomes" id="UP001159428">
    <property type="component" value="Unassembled WGS sequence"/>
</dbReference>
<gene>
    <name evidence="1" type="ORF">PMEA_00003964</name>
</gene>
<keyword evidence="2" id="KW-1185">Reference proteome</keyword>
<organism evidence="1 2">
    <name type="scientific">Pocillopora meandrina</name>
    <dbReference type="NCBI Taxonomy" id="46732"/>
    <lineage>
        <taxon>Eukaryota</taxon>
        <taxon>Metazoa</taxon>
        <taxon>Cnidaria</taxon>
        <taxon>Anthozoa</taxon>
        <taxon>Hexacorallia</taxon>
        <taxon>Scleractinia</taxon>
        <taxon>Astrocoeniina</taxon>
        <taxon>Pocilloporidae</taxon>
        <taxon>Pocillopora</taxon>
    </lineage>
</organism>
<dbReference type="InterPro" id="IPR029309">
    <property type="entry name" value="CaRF"/>
</dbReference>
<name>A0AAU9WHL8_9CNID</name>
<evidence type="ECO:0000313" key="2">
    <source>
        <dbReference type="Proteomes" id="UP001159428"/>
    </source>
</evidence>
<reference evidence="1 2" key="1">
    <citation type="submission" date="2022-05" db="EMBL/GenBank/DDBJ databases">
        <authorList>
            <consortium name="Genoscope - CEA"/>
            <person name="William W."/>
        </authorList>
    </citation>
    <scope>NUCLEOTIDE SEQUENCE [LARGE SCALE GENOMIC DNA]</scope>
</reference>
<protein>
    <submittedName>
        <fullName evidence="1">Uncharacterized protein</fullName>
    </submittedName>
</protein>
<dbReference type="GO" id="GO:0003700">
    <property type="term" value="F:DNA-binding transcription factor activity"/>
    <property type="evidence" value="ECO:0007669"/>
    <property type="project" value="InterPro"/>
</dbReference>
<dbReference type="AlphaFoldDB" id="A0AAU9WHL8"/>
<dbReference type="Pfam" id="PF15299">
    <property type="entry name" value="ALS2CR8"/>
    <property type="match status" value="1"/>
</dbReference>
<comment type="caution">
    <text evidence="1">The sequence shown here is derived from an EMBL/GenBank/DDBJ whole genome shotgun (WGS) entry which is preliminary data.</text>
</comment>
<dbReference type="EMBL" id="CALNXJ010000012">
    <property type="protein sequence ID" value="CAH3111147.1"/>
    <property type="molecule type" value="Genomic_DNA"/>
</dbReference>
<evidence type="ECO:0000313" key="1">
    <source>
        <dbReference type="EMBL" id="CAH3111147.1"/>
    </source>
</evidence>
<sequence>MNQVLREFETITTTRFCSFYSKDFGKHHDRGIRSDGYAFKNCDLLAENQLEELSHNVRSEKSKKHKVYFEGPAAGNTRIQFDGCPFIIVGRKVCDCQHGVERDRHAKEKKRN</sequence>
<proteinExistence type="predicted"/>